<keyword evidence="13" id="KW-0675">Receptor</keyword>
<keyword evidence="7" id="KW-0276">Fatty acid metabolism</keyword>
<feature type="transmembrane region" description="Helical" evidence="16">
    <location>
        <begin position="215"/>
        <end position="238"/>
    </location>
</feature>
<reference evidence="19" key="1">
    <citation type="submission" date="2021-02" db="EMBL/GenBank/DDBJ databases">
        <authorList>
            <person name="Nowell W R."/>
        </authorList>
    </citation>
    <scope>NUCLEOTIDE SEQUENCE</scope>
</reference>
<accession>A0A815A700</accession>
<organism evidence="19 20">
    <name type="scientific">Rotaria sordida</name>
    <dbReference type="NCBI Taxonomy" id="392033"/>
    <lineage>
        <taxon>Eukaryota</taxon>
        <taxon>Metazoa</taxon>
        <taxon>Spiralia</taxon>
        <taxon>Gnathifera</taxon>
        <taxon>Rotifera</taxon>
        <taxon>Eurotatoria</taxon>
        <taxon>Bdelloidea</taxon>
        <taxon>Philodinida</taxon>
        <taxon>Philodinidae</taxon>
        <taxon>Rotaria</taxon>
    </lineage>
</organism>
<dbReference type="InterPro" id="IPR007482">
    <property type="entry name" value="Tyr_Pase-like_PTPLA"/>
</dbReference>
<proteinExistence type="inferred from homology"/>
<dbReference type="SUPFAM" id="SSF81321">
    <property type="entry name" value="Family A G protein-coupled receptor-like"/>
    <property type="match status" value="1"/>
</dbReference>
<evidence type="ECO:0000256" key="5">
    <source>
        <dbReference type="ARBA" id="ARBA00022516"/>
    </source>
</evidence>
<comment type="subcellular location">
    <subcellularLocation>
        <location evidence="1">Membrane</location>
        <topology evidence="1">Multi-pass membrane protein</topology>
    </subcellularLocation>
</comment>
<dbReference type="Proteomes" id="UP000663870">
    <property type="component" value="Unassembled WGS sequence"/>
</dbReference>
<evidence type="ECO:0000256" key="11">
    <source>
        <dbReference type="ARBA" id="ARBA00023136"/>
    </source>
</evidence>
<dbReference type="Proteomes" id="UP000663854">
    <property type="component" value="Unassembled WGS sequence"/>
</dbReference>
<feature type="transmembrane region" description="Helical" evidence="16">
    <location>
        <begin position="300"/>
        <end position="322"/>
    </location>
</feature>
<dbReference type="PANTHER" id="PTHR24243:SF230">
    <property type="entry name" value="G-PROTEIN COUPLED RECEPTORS FAMILY 1 PROFILE DOMAIN-CONTAINING PROTEIN"/>
    <property type="match status" value="1"/>
</dbReference>
<evidence type="ECO:0000256" key="9">
    <source>
        <dbReference type="ARBA" id="ARBA00023040"/>
    </source>
</evidence>
<evidence type="ECO:0000256" key="8">
    <source>
        <dbReference type="ARBA" id="ARBA00022989"/>
    </source>
</evidence>
<evidence type="ECO:0000256" key="15">
    <source>
        <dbReference type="ARBA" id="ARBA00023239"/>
    </source>
</evidence>
<sequence>MRIMDSKQKSTTQKESLSTLTTYYLLIYNSILTVGWTFILYETIKQVISYKSVDDLWKCHGLWNAIEIPLKICQTAAFLEVVHAMFGLVRSNPMIVFIQIISRVFLVWGVANYIPHNLMASSITTNLTETLNSTSTTLNCYFSLFIFFFGTIGNILNILVLTQRSFRSNACVFLFMISSIANLISILSGLTPRILSSWQLDLTATNDILCKLRAFIMFTSRTIALSLIMLATIERWLLSSKNAQYRQLSSLKNAQKSSLIIIIISILLYIQMLYCYKANLINTPLKCYGKTVACRLLTDITYACFTILFPLILMTIFGIMTISNIRKVRTCKQPRRILQEQNLDQKVLILQRLTKKRWKKLDRYLQRMLLLQVISLILLTFPQAIHKIYFTLTSNKFKSQLEYDFDRFLYNFELLLPFLESALPFYIYTLAGGKVFRDALEKLFRSKRNN</sequence>
<dbReference type="PROSITE" id="PS50262">
    <property type="entry name" value="G_PROTEIN_RECEP_F1_2"/>
    <property type="match status" value="1"/>
</dbReference>
<feature type="transmembrane region" description="Helical" evidence="16">
    <location>
        <begin position="21"/>
        <end position="41"/>
    </location>
</feature>
<dbReference type="GO" id="GO:0006633">
    <property type="term" value="P:fatty acid biosynthetic process"/>
    <property type="evidence" value="ECO:0007669"/>
    <property type="project" value="UniProtKB-UniPathway"/>
</dbReference>
<keyword evidence="15" id="KW-0456">Lyase</keyword>
<evidence type="ECO:0000256" key="6">
    <source>
        <dbReference type="ARBA" id="ARBA00022692"/>
    </source>
</evidence>
<evidence type="ECO:0000256" key="13">
    <source>
        <dbReference type="ARBA" id="ARBA00023170"/>
    </source>
</evidence>
<evidence type="ECO:0000256" key="10">
    <source>
        <dbReference type="ARBA" id="ARBA00023098"/>
    </source>
</evidence>
<comment type="pathway">
    <text evidence="2">Lipid metabolism; fatty acid biosynthesis.</text>
</comment>
<dbReference type="PANTHER" id="PTHR24243">
    <property type="entry name" value="G-PROTEIN COUPLED RECEPTOR"/>
    <property type="match status" value="1"/>
</dbReference>
<feature type="domain" description="G-protein coupled receptors family 1 profile" evidence="17">
    <location>
        <begin position="153"/>
        <end position="428"/>
    </location>
</feature>
<evidence type="ECO:0000313" key="20">
    <source>
        <dbReference type="Proteomes" id="UP000663870"/>
    </source>
</evidence>
<keyword evidence="5" id="KW-0444">Lipid biosynthesis</keyword>
<keyword evidence="10" id="KW-0443">Lipid metabolism</keyword>
<keyword evidence="14" id="KW-0807">Transducer</keyword>
<feature type="transmembrane region" description="Helical" evidence="16">
    <location>
        <begin position="172"/>
        <end position="195"/>
    </location>
</feature>
<dbReference type="GO" id="GO:0005886">
    <property type="term" value="C:plasma membrane"/>
    <property type="evidence" value="ECO:0007669"/>
    <property type="project" value="TreeGrafter"/>
</dbReference>
<gene>
    <name evidence="19" type="ORF">JXQ802_LOCUS27062</name>
    <name evidence="18" type="ORF">PYM288_LOCUS18097</name>
</gene>
<keyword evidence="9" id="KW-0297">G-protein coupled receptor</keyword>
<dbReference type="Gene3D" id="1.20.1070.10">
    <property type="entry name" value="Rhodopsin 7-helix transmembrane proteins"/>
    <property type="match status" value="1"/>
</dbReference>
<keyword evidence="11 16" id="KW-0472">Membrane</keyword>
<dbReference type="AlphaFoldDB" id="A0A815A700"/>
<comment type="similarity">
    <text evidence="3">Belongs to the very long-chain fatty acids dehydratase HACD family.</text>
</comment>
<evidence type="ECO:0000313" key="18">
    <source>
        <dbReference type="EMBL" id="CAF1069804.1"/>
    </source>
</evidence>
<evidence type="ECO:0000259" key="17">
    <source>
        <dbReference type="PROSITE" id="PS50262"/>
    </source>
</evidence>
<dbReference type="Pfam" id="PF04387">
    <property type="entry name" value="PTPLA"/>
    <property type="match status" value="1"/>
</dbReference>
<keyword evidence="8 16" id="KW-1133">Transmembrane helix</keyword>
<evidence type="ECO:0000256" key="7">
    <source>
        <dbReference type="ARBA" id="ARBA00022832"/>
    </source>
</evidence>
<feature type="transmembrane region" description="Helical" evidence="16">
    <location>
        <begin position="259"/>
        <end position="280"/>
    </location>
</feature>
<protein>
    <recommendedName>
        <fullName evidence="4">very-long-chain (3R)-3-hydroxyacyl-CoA dehydratase</fullName>
        <ecNumber evidence="4">4.2.1.134</ecNumber>
    </recommendedName>
</protein>
<feature type="transmembrane region" description="Helical" evidence="16">
    <location>
        <begin position="409"/>
        <end position="428"/>
    </location>
</feature>
<dbReference type="EC" id="4.2.1.134" evidence="4"/>
<dbReference type="EMBL" id="CAJNOH010000539">
    <property type="protein sequence ID" value="CAF1069804.1"/>
    <property type="molecule type" value="Genomic_DNA"/>
</dbReference>
<keyword evidence="12" id="KW-0275">Fatty acid biosynthesis</keyword>
<dbReference type="GO" id="GO:0004930">
    <property type="term" value="F:G protein-coupled receptor activity"/>
    <property type="evidence" value="ECO:0007669"/>
    <property type="project" value="UniProtKB-KW"/>
</dbReference>
<keyword evidence="6 16" id="KW-0812">Transmembrane</keyword>
<evidence type="ECO:0000256" key="14">
    <source>
        <dbReference type="ARBA" id="ARBA00023224"/>
    </source>
</evidence>
<feature type="transmembrane region" description="Helical" evidence="16">
    <location>
        <begin position="369"/>
        <end position="389"/>
    </location>
</feature>
<dbReference type="InterPro" id="IPR017452">
    <property type="entry name" value="GPCR_Rhodpsn_7TM"/>
</dbReference>
<dbReference type="EMBL" id="CAJNOL010000967">
    <property type="protein sequence ID" value="CAF1252667.1"/>
    <property type="molecule type" value="Genomic_DNA"/>
</dbReference>
<dbReference type="UniPathway" id="UPA00094"/>
<feature type="transmembrane region" description="Helical" evidence="16">
    <location>
        <begin position="141"/>
        <end position="160"/>
    </location>
</feature>
<evidence type="ECO:0000313" key="19">
    <source>
        <dbReference type="EMBL" id="CAF1252667.1"/>
    </source>
</evidence>
<evidence type="ECO:0000256" key="1">
    <source>
        <dbReference type="ARBA" id="ARBA00004141"/>
    </source>
</evidence>
<evidence type="ECO:0000256" key="12">
    <source>
        <dbReference type="ARBA" id="ARBA00023160"/>
    </source>
</evidence>
<evidence type="ECO:0000256" key="3">
    <source>
        <dbReference type="ARBA" id="ARBA00007811"/>
    </source>
</evidence>
<dbReference type="GO" id="GO:0102158">
    <property type="term" value="F:very-long-chain (3R)-3-hydroxyacyl-CoA dehydratase activity"/>
    <property type="evidence" value="ECO:0007669"/>
    <property type="project" value="UniProtKB-EC"/>
</dbReference>
<evidence type="ECO:0000256" key="2">
    <source>
        <dbReference type="ARBA" id="ARBA00005194"/>
    </source>
</evidence>
<evidence type="ECO:0000256" key="16">
    <source>
        <dbReference type="SAM" id="Phobius"/>
    </source>
</evidence>
<comment type="caution">
    <text evidence="19">The sequence shown here is derived from an EMBL/GenBank/DDBJ whole genome shotgun (WGS) entry which is preliminary data.</text>
</comment>
<keyword evidence="20" id="KW-1185">Reference proteome</keyword>
<evidence type="ECO:0000256" key="4">
    <source>
        <dbReference type="ARBA" id="ARBA00013122"/>
    </source>
</evidence>
<name>A0A815A700_9BILA</name>